<evidence type="ECO:0000313" key="1">
    <source>
        <dbReference type="Proteomes" id="UP000887569"/>
    </source>
</evidence>
<organism evidence="1 2">
    <name type="scientific">Parascaris univalens</name>
    <name type="common">Nematode worm</name>
    <dbReference type="NCBI Taxonomy" id="6257"/>
    <lineage>
        <taxon>Eukaryota</taxon>
        <taxon>Metazoa</taxon>
        <taxon>Ecdysozoa</taxon>
        <taxon>Nematoda</taxon>
        <taxon>Chromadorea</taxon>
        <taxon>Rhabditida</taxon>
        <taxon>Spirurina</taxon>
        <taxon>Ascaridomorpha</taxon>
        <taxon>Ascaridoidea</taxon>
        <taxon>Ascarididae</taxon>
        <taxon>Parascaris</taxon>
    </lineage>
</organism>
<dbReference type="AlphaFoldDB" id="A0A915BC30"/>
<evidence type="ECO:0000313" key="2">
    <source>
        <dbReference type="WBParaSite" id="PgR034_g009_t06"/>
    </source>
</evidence>
<reference evidence="2" key="1">
    <citation type="submission" date="2022-11" db="UniProtKB">
        <authorList>
            <consortium name="WormBaseParasite"/>
        </authorList>
    </citation>
    <scope>IDENTIFICATION</scope>
</reference>
<proteinExistence type="predicted"/>
<dbReference type="WBParaSite" id="PgR034_g009_t06">
    <property type="protein sequence ID" value="PgR034_g009_t06"/>
    <property type="gene ID" value="PgR034_g009"/>
</dbReference>
<sequence>MKQSGSSSSAVMPQSEVKRGNFSTLLQNFRSGAQTDIAACCRLLAACNCDRHFLLAFAYLPEMLKLRPLTESEATEMISVMPMDLLQRMISNES</sequence>
<keyword evidence="1" id="KW-1185">Reference proteome</keyword>
<protein>
    <submittedName>
        <fullName evidence="2">Neurochondrin</fullName>
    </submittedName>
</protein>
<name>A0A915BC30_PARUN</name>
<dbReference type="Proteomes" id="UP000887569">
    <property type="component" value="Unplaced"/>
</dbReference>
<accession>A0A915BC30</accession>